<dbReference type="SMART" id="SM00173">
    <property type="entry name" value="RAS"/>
    <property type="match status" value="1"/>
</dbReference>
<dbReference type="CDD" id="cd00157">
    <property type="entry name" value="Rho"/>
    <property type="match status" value="1"/>
</dbReference>
<comment type="caution">
    <text evidence="4">The sequence shown here is derived from an EMBL/GenBank/DDBJ whole genome shotgun (WGS) entry which is preliminary data.</text>
</comment>
<dbReference type="EMBL" id="BLXT01004727">
    <property type="protein sequence ID" value="GFO16907.1"/>
    <property type="molecule type" value="Genomic_DNA"/>
</dbReference>
<dbReference type="AlphaFoldDB" id="A0AAV4BD71"/>
<protein>
    <submittedName>
        <fullName evidence="4">Ras-related c3 botulinum toxin substrate 1</fullName>
    </submittedName>
</protein>
<dbReference type="SMART" id="SM00174">
    <property type="entry name" value="RHO"/>
    <property type="match status" value="1"/>
</dbReference>
<feature type="region of interest" description="Disordered" evidence="3">
    <location>
        <begin position="1"/>
        <end position="20"/>
    </location>
</feature>
<dbReference type="SMART" id="SM00175">
    <property type="entry name" value="RAB"/>
    <property type="match status" value="1"/>
</dbReference>
<dbReference type="InterPro" id="IPR003578">
    <property type="entry name" value="Small_GTPase_Rho"/>
</dbReference>
<keyword evidence="2" id="KW-0342">GTP-binding</keyword>
<dbReference type="GO" id="GO:0007264">
    <property type="term" value="P:small GTPase-mediated signal transduction"/>
    <property type="evidence" value="ECO:0007669"/>
    <property type="project" value="InterPro"/>
</dbReference>
<dbReference type="GO" id="GO:0003924">
    <property type="term" value="F:GTPase activity"/>
    <property type="evidence" value="ECO:0007669"/>
    <property type="project" value="InterPro"/>
</dbReference>
<gene>
    <name evidence="4" type="ORF">PoB_004341200</name>
</gene>
<dbReference type="PROSITE" id="PS51419">
    <property type="entry name" value="RAB"/>
    <property type="match status" value="1"/>
</dbReference>
<evidence type="ECO:0000313" key="4">
    <source>
        <dbReference type="EMBL" id="GFO16907.1"/>
    </source>
</evidence>
<sequence length="222" mass="24866">MAENGVKLRNSSRRRSKGPQNLHHDVRCVVLGDGDVGKSAMLVTYLLGHFPQEIPPGPIDGLSEYDHLTRKITKLQQDNVEVSLSLVDTFGLDEYEKLRERVCASADVYLLCFDTGKRSTFERIRHQWLIEMRRYSSAQTPFVVVGLKTDIRTKAEADGSDITKFVTYSEGMREAADLGAAQYTECSAKNNTGVKRVFEKVAQAAVENNMTPEMKRTSCVLS</sequence>
<evidence type="ECO:0000256" key="2">
    <source>
        <dbReference type="ARBA" id="ARBA00023134"/>
    </source>
</evidence>
<dbReference type="PRINTS" id="PR00449">
    <property type="entry name" value="RASTRNSFRMNG"/>
</dbReference>
<dbReference type="Proteomes" id="UP000735302">
    <property type="component" value="Unassembled WGS sequence"/>
</dbReference>
<accession>A0AAV4BD71</accession>
<keyword evidence="5" id="KW-1185">Reference proteome</keyword>
<evidence type="ECO:0000313" key="5">
    <source>
        <dbReference type="Proteomes" id="UP000735302"/>
    </source>
</evidence>
<dbReference type="InterPro" id="IPR001806">
    <property type="entry name" value="Small_GTPase"/>
</dbReference>
<dbReference type="GO" id="GO:0005525">
    <property type="term" value="F:GTP binding"/>
    <property type="evidence" value="ECO:0007669"/>
    <property type="project" value="UniProtKB-KW"/>
</dbReference>
<dbReference type="InterPro" id="IPR027417">
    <property type="entry name" value="P-loop_NTPase"/>
</dbReference>
<organism evidence="4 5">
    <name type="scientific">Plakobranchus ocellatus</name>
    <dbReference type="NCBI Taxonomy" id="259542"/>
    <lineage>
        <taxon>Eukaryota</taxon>
        <taxon>Metazoa</taxon>
        <taxon>Spiralia</taxon>
        <taxon>Lophotrochozoa</taxon>
        <taxon>Mollusca</taxon>
        <taxon>Gastropoda</taxon>
        <taxon>Heterobranchia</taxon>
        <taxon>Euthyneura</taxon>
        <taxon>Panpulmonata</taxon>
        <taxon>Sacoglossa</taxon>
        <taxon>Placobranchoidea</taxon>
        <taxon>Plakobranchidae</taxon>
        <taxon>Plakobranchus</taxon>
    </lineage>
</organism>
<dbReference type="PANTHER" id="PTHR24072">
    <property type="entry name" value="RHO FAMILY GTPASE"/>
    <property type="match status" value="1"/>
</dbReference>
<dbReference type="NCBIfam" id="TIGR00231">
    <property type="entry name" value="small_GTP"/>
    <property type="match status" value="1"/>
</dbReference>
<dbReference type="InterPro" id="IPR005225">
    <property type="entry name" value="Small_GTP-bd"/>
</dbReference>
<evidence type="ECO:0000256" key="1">
    <source>
        <dbReference type="ARBA" id="ARBA00022741"/>
    </source>
</evidence>
<dbReference type="Pfam" id="PF00071">
    <property type="entry name" value="Ras"/>
    <property type="match status" value="1"/>
</dbReference>
<proteinExistence type="predicted"/>
<dbReference type="PROSITE" id="PS51421">
    <property type="entry name" value="RAS"/>
    <property type="match status" value="1"/>
</dbReference>
<dbReference type="Gene3D" id="3.40.50.300">
    <property type="entry name" value="P-loop containing nucleotide triphosphate hydrolases"/>
    <property type="match status" value="1"/>
</dbReference>
<reference evidence="4 5" key="1">
    <citation type="journal article" date="2021" name="Elife">
        <title>Chloroplast acquisition without the gene transfer in kleptoplastic sea slugs, Plakobranchus ocellatus.</title>
        <authorList>
            <person name="Maeda T."/>
            <person name="Takahashi S."/>
            <person name="Yoshida T."/>
            <person name="Shimamura S."/>
            <person name="Takaki Y."/>
            <person name="Nagai Y."/>
            <person name="Toyoda A."/>
            <person name="Suzuki Y."/>
            <person name="Arimoto A."/>
            <person name="Ishii H."/>
            <person name="Satoh N."/>
            <person name="Nishiyama T."/>
            <person name="Hasebe M."/>
            <person name="Maruyama T."/>
            <person name="Minagawa J."/>
            <person name="Obokata J."/>
            <person name="Shigenobu S."/>
        </authorList>
    </citation>
    <scope>NUCLEOTIDE SEQUENCE [LARGE SCALE GENOMIC DNA]</scope>
</reference>
<dbReference type="PROSITE" id="PS51420">
    <property type="entry name" value="RHO"/>
    <property type="match status" value="1"/>
</dbReference>
<evidence type="ECO:0000256" key="3">
    <source>
        <dbReference type="SAM" id="MobiDB-lite"/>
    </source>
</evidence>
<dbReference type="SUPFAM" id="SSF52540">
    <property type="entry name" value="P-loop containing nucleoside triphosphate hydrolases"/>
    <property type="match status" value="1"/>
</dbReference>
<keyword evidence="1" id="KW-0547">Nucleotide-binding</keyword>
<name>A0AAV4BD71_9GAST</name>